<dbReference type="InterPro" id="IPR033947">
    <property type="entry name" value="ETF_alpha_N"/>
</dbReference>
<dbReference type="Gene3D" id="3.40.50.620">
    <property type="entry name" value="HUPs"/>
    <property type="match status" value="1"/>
</dbReference>
<dbReference type="GeneID" id="4839767"/>
<dbReference type="Pfam" id="PF00766">
    <property type="entry name" value="ETF_alpha"/>
    <property type="match status" value="1"/>
</dbReference>
<proteinExistence type="inferred from homology"/>
<keyword evidence="6 9" id="KW-0274">FAD</keyword>
<evidence type="ECO:0000256" key="1">
    <source>
        <dbReference type="ARBA" id="ARBA00004305"/>
    </source>
</evidence>
<dbReference type="STRING" id="322104.A3LWN0"/>
<evidence type="ECO:0000313" key="12">
    <source>
        <dbReference type="EMBL" id="ABN67662.1"/>
    </source>
</evidence>
<dbReference type="HOGENOM" id="CLU_034178_0_0_1"/>
<dbReference type="InterPro" id="IPR018206">
    <property type="entry name" value="ETF_asu_C_CS"/>
</dbReference>
<feature type="binding site" evidence="10">
    <location>
        <begin position="250"/>
        <end position="251"/>
    </location>
    <ligand>
        <name>FAD</name>
        <dbReference type="ChEBI" id="CHEBI:57692"/>
    </ligand>
</feature>
<keyword evidence="7 9" id="KW-0249">Electron transport</keyword>
<dbReference type="GO" id="GO:0005759">
    <property type="term" value="C:mitochondrial matrix"/>
    <property type="evidence" value="ECO:0007669"/>
    <property type="project" value="UniProtKB-SubCell"/>
</dbReference>
<gene>
    <name evidence="12" type="primary">ETF1</name>
    <name evidence="12" type="ORF">PICST_32528</name>
</gene>
<accession>A3LWN0</accession>
<dbReference type="EMBL" id="CP000500">
    <property type="protein sequence ID" value="ABN67662.1"/>
    <property type="molecule type" value="Genomic_DNA"/>
</dbReference>
<organism evidence="12 13">
    <name type="scientific">Scheffersomyces stipitis (strain ATCC 58785 / CBS 6054 / NBRC 10063 / NRRL Y-11545)</name>
    <name type="common">Yeast</name>
    <name type="synonym">Pichia stipitis</name>
    <dbReference type="NCBI Taxonomy" id="322104"/>
    <lineage>
        <taxon>Eukaryota</taxon>
        <taxon>Fungi</taxon>
        <taxon>Dikarya</taxon>
        <taxon>Ascomycota</taxon>
        <taxon>Saccharomycotina</taxon>
        <taxon>Pichiomycetes</taxon>
        <taxon>Debaryomycetaceae</taxon>
        <taxon>Scheffersomyces</taxon>
    </lineage>
</organism>
<dbReference type="GO" id="GO:0009055">
    <property type="term" value="F:electron transfer activity"/>
    <property type="evidence" value="ECO:0007669"/>
    <property type="project" value="InterPro"/>
</dbReference>
<dbReference type="InterPro" id="IPR014730">
    <property type="entry name" value="ETF_a/b_N"/>
</dbReference>
<feature type="binding site" evidence="10">
    <location>
        <begin position="281"/>
        <end position="288"/>
    </location>
    <ligand>
        <name>FAD</name>
        <dbReference type="ChEBI" id="CHEBI:57692"/>
    </ligand>
</feature>
<feature type="binding site" evidence="10">
    <location>
        <begin position="264"/>
        <end position="268"/>
    </location>
    <ligand>
        <name>FAD</name>
        <dbReference type="ChEBI" id="CHEBI:57692"/>
    </ligand>
</feature>
<feature type="domain" description="Electron transfer flavoprotein alpha/beta-subunit N-terminal" evidence="11">
    <location>
        <begin position="20"/>
        <end position="204"/>
    </location>
</feature>
<evidence type="ECO:0000256" key="4">
    <source>
        <dbReference type="ARBA" id="ARBA00022448"/>
    </source>
</evidence>
<dbReference type="InterPro" id="IPR001308">
    <property type="entry name" value="ETF_a/FixB"/>
</dbReference>
<comment type="function">
    <text evidence="8 9">The electron transfer flavoprotein serves as a specific electron acceptor for several dehydrogenases, including five acyl-CoA dehydrogenases, glutaryl-CoA and sarcosine dehydrogenase. It transfers the electrons to the main mitochondrial respiratory chain via ETF-ubiquinone oxidoreductase (ETF dehydrogenase).</text>
</comment>
<dbReference type="PIRSF" id="PIRSF000089">
    <property type="entry name" value="Electra_flavoP_a"/>
    <property type="match status" value="1"/>
</dbReference>
<dbReference type="SUPFAM" id="SSF52467">
    <property type="entry name" value="DHS-like NAD/FAD-binding domain"/>
    <property type="match status" value="1"/>
</dbReference>
<protein>
    <recommendedName>
        <fullName evidence="9">Probable electron transfer flavoprotein subunit alpha</fullName>
    </recommendedName>
</protein>
<dbReference type="GO" id="GO:0033539">
    <property type="term" value="P:fatty acid beta-oxidation using acyl-CoA dehydrogenase"/>
    <property type="evidence" value="ECO:0007669"/>
    <property type="project" value="TreeGrafter"/>
</dbReference>
<dbReference type="GO" id="GO:0050660">
    <property type="term" value="F:flavin adenine dinucleotide binding"/>
    <property type="evidence" value="ECO:0007669"/>
    <property type="project" value="InterPro"/>
</dbReference>
<sequence length="332" mass="34676">MLRSCISKRLFSTTRARLDTLAFVEAAGGKISPASLSAITAAQQIGKPITALIVGEQGEAVSSEVGKIAGVSKALFAKGEQYNHYLAEELSPLIKDILSSSSDYTHFVTAASAVGKSVLPRLGALVDAQPISDIIKVESENTFVRPIYAGNALATVKSNDKLILVSVRASAFAPAELSGDGSVSVEEFATVFKSDNRTEFVSEDLVTSERPELGSASKVVAGGRGLKNKETFEQLIEPLASKLSAAVGASRAAVDSGFCDNSLQVGQTGKIVAPELYIAVGISGAIQHLAGMKDSKTIVAINKDPEAPIFNVADIGLVADLNEALPELTQKL</sequence>
<dbReference type="AlphaFoldDB" id="A3LWN0"/>
<evidence type="ECO:0000256" key="2">
    <source>
        <dbReference type="ARBA" id="ARBA00005817"/>
    </source>
</evidence>
<evidence type="ECO:0000256" key="3">
    <source>
        <dbReference type="ARBA" id="ARBA00011355"/>
    </source>
</evidence>
<evidence type="ECO:0000256" key="10">
    <source>
        <dbReference type="PIRSR" id="PIRSR000089-1"/>
    </source>
</evidence>
<dbReference type="FunFam" id="3.40.50.620:FF:000041">
    <property type="entry name" value="Electron transfer flavoprotein alpha subunit"/>
    <property type="match status" value="1"/>
</dbReference>
<dbReference type="OMA" id="WRPYAEQ"/>
<comment type="cofactor">
    <cofactor evidence="9 10">
        <name>FAD</name>
        <dbReference type="ChEBI" id="CHEBI:57692"/>
    </cofactor>
    <text evidence="9 10">Binds 1 FAD per dimer.</text>
</comment>
<dbReference type="SUPFAM" id="SSF52402">
    <property type="entry name" value="Adenine nucleotide alpha hydrolases-like"/>
    <property type="match status" value="1"/>
</dbReference>
<reference evidence="12 13" key="1">
    <citation type="journal article" date="2007" name="Nat. Biotechnol.">
        <title>Genome sequence of the lignocellulose-bioconverting and xylose-fermenting yeast Pichia stipitis.</title>
        <authorList>
            <person name="Jeffries T.W."/>
            <person name="Grigoriev I.V."/>
            <person name="Grimwood J."/>
            <person name="Laplaza J.M."/>
            <person name="Aerts A."/>
            <person name="Salamov A."/>
            <person name="Schmutz J."/>
            <person name="Lindquist E."/>
            <person name="Dehal P."/>
            <person name="Shapiro H."/>
            <person name="Jin Y.S."/>
            <person name="Passoth V."/>
            <person name="Richardson P.M."/>
        </authorList>
    </citation>
    <scope>NUCLEOTIDE SEQUENCE [LARGE SCALE GENOMIC DNA]</scope>
    <source>
        <strain evidence="13">ATCC 58785 / CBS 6054 / NBRC 10063 / NRRL Y-11545</strain>
    </source>
</reference>
<feature type="binding site" evidence="10">
    <location>
        <position position="224"/>
    </location>
    <ligand>
        <name>FAD</name>
        <dbReference type="ChEBI" id="CHEBI:57692"/>
    </ligand>
</feature>
<keyword evidence="4 9" id="KW-0813">Transport</keyword>
<comment type="subunit">
    <text evidence="3 9">Heterodimer of an alpha and a beta subunit.</text>
</comment>
<dbReference type="KEGG" id="pic:PICST_32528"/>
<dbReference type="PROSITE" id="PS00696">
    <property type="entry name" value="ETF_ALPHA"/>
    <property type="match status" value="1"/>
</dbReference>
<dbReference type="FunFam" id="3.40.50.1220:FF:000001">
    <property type="entry name" value="Electron transfer flavoprotein, alpha subunit"/>
    <property type="match status" value="1"/>
</dbReference>
<dbReference type="InterPro" id="IPR014729">
    <property type="entry name" value="Rossmann-like_a/b/a_fold"/>
</dbReference>
<feature type="binding site" evidence="10">
    <location>
        <position position="302"/>
    </location>
    <ligand>
        <name>FAD</name>
        <dbReference type="ChEBI" id="CHEBI:57692"/>
    </ligand>
</feature>
<dbReference type="FunCoup" id="A3LWN0">
    <property type="interactions" value="517"/>
</dbReference>
<evidence type="ECO:0000313" key="13">
    <source>
        <dbReference type="Proteomes" id="UP000002258"/>
    </source>
</evidence>
<keyword evidence="5 9" id="KW-0285">Flavoprotein</keyword>
<dbReference type="InParanoid" id="A3LWN0"/>
<dbReference type="PANTHER" id="PTHR43153:SF1">
    <property type="entry name" value="ELECTRON TRANSFER FLAVOPROTEIN SUBUNIT ALPHA, MITOCHONDRIAL"/>
    <property type="match status" value="1"/>
</dbReference>
<keyword evidence="13" id="KW-1185">Reference proteome</keyword>
<dbReference type="RefSeq" id="XP_001385691.1">
    <property type="nucleotide sequence ID" value="XM_001385654.1"/>
</dbReference>
<evidence type="ECO:0000259" key="11">
    <source>
        <dbReference type="SMART" id="SM00893"/>
    </source>
</evidence>
<evidence type="ECO:0000256" key="5">
    <source>
        <dbReference type="ARBA" id="ARBA00022630"/>
    </source>
</evidence>
<dbReference type="Proteomes" id="UP000002258">
    <property type="component" value="Chromosome 6"/>
</dbReference>
<evidence type="ECO:0000256" key="9">
    <source>
        <dbReference type="PIRNR" id="PIRNR000089"/>
    </source>
</evidence>
<evidence type="ECO:0000256" key="8">
    <source>
        <dbReference type="ARBA" id="ARBA00025416"/>
    </source>
</evidence>
<dbReference type="Gene3D" id="3.40.50.1220">
    <property type="entry name" value="TPP-binding domain"/>
    <property type="match status" value="1"/>
</dbReference>
<dbReference type="OrthoDB" id="1715808at2759"/>
<comment type="subcellular location">
    <subcellularLocation>
        <location evidence="1 9">Mitochondrion matrix</location>
    </subcellularLocation>
</comment>
<evidence type="ECO:0000256" key="7">
    <source>
        <dbReference type="ARBA" id="ARBA00022982"/>
    </source>
</evidence>
<dbReference type="SMART" id="SM00893">
    <property type="entry name" value="ETF"/>
    <property type="match status" value="1"/>
</dbReference>
<dbReference type="PANTHER" id="PTHR43153">
    <property type="entry name" value="ELECTRON TRANSFER FLAVOPROTEIN ALPHA"/>
    <property type="match status" value="1"/>
</dbReference>
<comment type="similarity">
    <text evidence="2 9">Belongs to the ETF alpha-subunit/FixB family.</text>
</comment>
<dbReference type="CDD" id="cd01715">
    <property type="entry name" value="ETF_alpha"/>
    <property type="match status" value="1"/>
</dbReference>
<dbReference type="eggNOG" id="KOG3954">
    <property type="taxonomic scope" value="Eukaryota"/>
</dbReference>
<keyword evidence="9" id="KW-0496">Mitochondrion</keyword>
<name>A3LWN0_PICST</name>
<dbReference type="InterPro" id="IPR014731">
    <property type="entry name" value="ETF_asu_C"/>
</dbReference>
<evidence type="ECO:0000256" key="6">
    <source>
        <dbReference type="ARBA" id="ARBA00022827"/>
    </source>
</evidence>
<dbReference type="Pfam" id="PF01012">
    <property type="entry name" value="ETF"/>
    <property type="match status" value="1"/>
</dbReference>
<dbReference type="InterPro" id="IPR029035">
    <property type="entry name" value="DHS-like_NAD/FAD-binding_dom"/>
</dbReference>